<dbReference type="Proteomes" id="UP001454036">
    <property type="component" value="Unassembled WGS sequence"/>
</dbReference>
<protein>
    <submittedName>
        <fullName evidence="2">Uncharacterized protein</fullName>
    </submittedName>
</protein>
<comment type="caution">
    <text evidence="2">The sequence shown here is derived from an EMBL/GenBank/DDBJ whole genome shotgun (WGS) entry which is preliminary data.</text>
</comment>
<dbReference type="EMBL" id="BAABME010009735">
    <property type="protein sequence ID" value="GAA0175711.1"/>
    <property type="molecule type" value="Genomic_DNA"/>
</dbReference>
<name>A0AAV3RK97_LITER</name>
<accession>A0AAV3RK97</accession>
<dbReference type="AlphaFoldDB" id="A0AAV3RK97"/>
<keyword evidence="3" id="KW-1185">Reference proteome</keyword>
<feature type="region of interest" description="Disordered" evidence="1">
    <location>
        <begin position="44"/>
        <end position="66"/>
    </location>
</feature>
<evidence type="ECO:0000256" key="1">
    <source>
        <dbReference type="SAM" id="MobiDB-lite"/>
    </source>
</evidence>
<proteinExistence type="predicted"/>
<evidence type="ECO:0000313" key="3">
    <source>
        <dbReference type="Proteomes" id="UP001454036"/>
    </source>
</evidence>
<gene>
    <name evidence="2" type="ORF">LIER_28832</name>
</gene>
<feature type="compositionally biased region" description="Basic and acidic residues" evidence="1">
    <location>
        <begin position="54"/>
        <end position="66"/>
    </location>
</feature>
<reference evidence="2 3" key="1">
    <citation type="submission" date="2024-01" db="EMBL/GenBank/DDBJ databases">
        <title>The complete chloroplast genome sequence of Lithospermum erythrorhizon: insights into the phylogenetic relationship among Boraginaceae species and the maternal lineages of purple gromwells.</title>
        <authorList>
            <person name="Okada T."/>
            <person name="Watanabe K."/>
        </authorList>
    </citation>
    <scope>NUCLEOTIDE SEQUENCE [LARGE SCALE GENOMIC DNA]</scope>
</reference>
<evidence type="ECO:0000313" key="2">
    <source>
        <dbReference type="EMBL" id="GAA0175711.1"/>
    </source>
</evidence>
<organism evidence="2 3">
    <name type="scientific">Lithospermum erythrorhizon</name>
    <name type="common">Purple gromwell</name>
    <name type="synonym">Lithospermum officinale var. erythrorhizon</name>
    <dbReference type="NCBI Taxonomy" id="34254"/>
    <lineage>
        <taxon>Eukaryota</taxon>
        <taxon>Viridiplantae</taxon>
        <taxon>Streptophyta</taxon>
        <taxon>Embryophyta</taxon>
        <taxon>Tracheophyta</taxon>
        <taxon>Spermatophyta</taxon>
        <taxon>Magnoliopsida</taxon>
        <taxon>eudicotyledons</taxon>
        <taxon>Gunneridae</taxon>
        <taxon>Pentapetalae</taxon>
        <taxon>asterids</taxon>
        <taxon>lamiids</taxon>
        <taxon>Boraginales</taxon>
        <taxon>Boraginaceae</taxon>
        <taxon>Boraginoideae</taxon>
        <taxon>Lithospermeae</taxon>
        <taxon>Lithospermum</taxon>
    </lineage>
</organism>
<sequence length="66" mass="6921">MKKKPLGIANVLSALDIAPPSLLSSNHIRLQSVQKVGLGDICVATSTPSPTKSKGSDHGQSEREPE</sequence>